<organism evidence="1 2">
    <name type="scientific">Bartonella tribocorum</name>
    <dbReference type="NCBI Taxonomy" id="85701"/>
    <lineage>
        <taxon>Bacteria</taxon>
        <taxon>Pseudomonadati</taxon>
        <taxon>Pseudomonadota</taxon>
        <taxon>Alphaproteobacteria</taxon>
        <taxon>Hyphomicrobiales</taxon>
        <taxon>Bartonellaceae</taxon>
        <taxon>Bartonella</taxon>
    </lineage>
</organism>
<dbReference type="EMBL" id="NJPP01000005">
    <property type="protein sequence ID" value="PIT70594.1"/>
    <property type="molecule type" value="Genomic_DNA"/>
</dbReference>
<comment type="caution">
    <text evidence="1">The sequence shown here is derived from an EMBL/GenBank/DDBJ whole genome shotgun (WGS) entry which is preliminary data.</text>
</comment>
<dbReference type="InterPro" id="IPR029063">
    <property type="entry name" value="SAM-dependent_MTases_sf"/>
</dbReference>
<dbReference type="OrthoDB" id="9805629at2"/>
<name>A0A2M6UWX6_9HYPH</name>
<evidence type="ECO:0000313" key="2">
    <source>
        <dbReference type="Proteomes" id="UP000230791"/>
    </source>
</evidence>
<proteinExistence type="predicted"/>
<reference evidence="1 2" key="1">
    <citation type="submission" date="2017-06" db="EMBL/GenBank/DDBJ databases">
        <title>Draft genome of Bartonella tribocorum C635.</title>
        <authorList>
            <person name="Hadjadj L."/>
            <person name="Jiyipong T."/>
            <person name="Diene S.M."/>
            <person name="Morand S."/>
            <person name="Rolain J.-M."/>
        </authorList>
    </citation>
    <scope>NUCLEOTIDE SEQUENCE [LARGE SCALE GENOMIC DNA]</scope>
    <source>
        <strain evidence="1 2">C635</strain>
    </source>
</reference>
<accession>A0A2M6UWX6</accession>
<dbReference type="SUPFAM" id="SSF53335">
    <property type="entry name" value="S-adenosyl-L-methionine-dependent methyltransferases"/>
    <property type="match status" value="1"/>
</dbReference>
<sequence>MELALAKRGTKVYAYDAFKPLVIFWQMLLRDAPALAEKVREYEDMTPAMFYNLQKTFREYKKSIRDCCCFFALNRFSFFRNNTFWRYVSKTSLIQLSFY</sequence>
<gene>
    <name evidence="1" type="ORF">CEV08_03020</name>
</gene>
<dbReference type="Proteomes" id="UP000230791">
    <property type="component" value="Unassembled WGS sequence"/>
</dbReference>
<dbReference type="AlphaFoldDB" id="A0A2M6UWX6"/>
<evidence type="ECO:0000313" key="1">
    <source>
        <dbReference type="EMBL" id="PIT70594.1"/>
    </source>
</evidence>
<protein>
    <submittedName>
        <fullName evidence="1">Uncharacterized protein</fullName>
    </submittedName>
</protein>